<protein>
    <recommendedName>
        <fullName evidence="8">Sporulation and spore germination</fullName>
    </recommendedName>
</protein>
<reference evidence="6" key="1">
    <citation type="journal article" date="2014" name="Int. J. Syst. Evol. Microbiol.">
        <title>Complete genome sequence of Corynebacterium casei LMG S-19264T (=DSM 44701T), isolated from a smear-ripened cheese.</title>
        <authorList>
            <consortium name="US DOE Joint Genome Institute (JGI-PGF)"/>
            <person name="Walter F."/>
            <person name="Albersmeier A."/>
            <person name="Kalinowski J."/>
            <person name="Ruckert C."/>
        </authorList>
    </citation>
    <scope>NUCLEOTIDE SEQUENCE</scope>
    <source>
        <strain evidence="6">CGMCC 4.7299</strain>
    </source>
</reference>
<evidence type="ECO:0000256" key="2">
    <source>
        <dbReference type="SAM" id="SignalP"/>
    </source>
</evidence>
<evidence type="ECO:0000256" key="1">
    <source>
        <dbReference type="SAM" id="MobiDB-lite"/>
    </source>
</evidence>
<sequence length="605" mass="63803">MKRRATFLLAVTAAVTMAVGGCGIPDETPVLTVEAGPTPGPGTGDAAAPPRNNRQDTSDRATFVKYFLEAAAGDPDGAVDRVKQFLSPTAQTSFKPSASVTVIRLTEEPLVNQGSDEITFGAQEIGQLAHNGILSPTTDDTVKHYSLTVKEVSGENGLFVTKTPQVMLISDTALQQFYERRTIYFWNTEHTALVPDVRYLALSVPPEQRPTVVLNWLVEGPAAWLQDVAEELPDGTTLIGNVPAVDNGRLQINLSDQAVPANDRAALDRLRRQLMWSLRPDLPRTLELKVGHQAGGSWSSADYLASNASYRLSSDPERFVLYAGKINRLALSADAGQPVPVLESDANKNVAAAAFAGSENRTYAAVVTGSGGSQQLRVAGARAGEQAELQRVTMPAGSIGQPVWAVTPEEGPEGAVGLVTVGGRIYGFTARGGAAHLVEWPGPGGSVTAVAVAPDARRVAMIVSGHLYVTTLLTGADTPQLGTQPVRVPTPPMPTITALDWSSEGWVVVAGTRADNKRVAVMDTTVDGAQQSMRLPDLGSEAISYLSAYPASPTGPETSGSVAYVAGSRAYDVLADPSHIGVDDLAKPVSDPPSGVQPTKPFFLR</sequence>
<feature type="chain" id="PRO_5038513771" description="Sporulation and spore germination" evidence="2">
    <location>
        <begin position="19"/>
        <end position="605"/>
    </location>
</feature>
<dbReference type="AlphaFoldDB" id="A0A8J3FP16"/>
<dbReference type="InterPro" id="IPR018910">
    <property type="entry name" value="LpqB_C"/>
</dbReference>
<dbReference type="SUPFAM" id="SSF50969">
    <property type="entry name" value="YVTN repeat-like/Quinoprotein amine dehydrogenase"/>
    <property type="match status" value="1"/>
</dbReference>
<dbReference type="EMBL" id="BMMX01000006">
    <property type="protein sequence ID" value="GGK86118.1"/>
    <property type="molecule type" value="Genomic_DNA"/>
</dbReference>
<feature type="domain" description="Lipoprotein LpqB N-terminal" evidence="5">
    <location>
        <begin position="56"/>
        <end position="155"/>
    </location>
</feature>
<comment type="caution">
    <text evidence="6">The sequence shown here is derived from an EMBL/GenBank/DDBJ whole genome shotgun (WGS) entry which is preliminary data.</text>
</comment>
<dbReference type="InterPro" id="IPR015943">
    <property type="entry name" value="WD40/YVTN_repeat-like_dom_sf"/>
</dbReference>
<dbReference type="InterPro" id="IPR011044">
    <property type="entry name" value="Quino_amine_DH_bsu"/>
</dbReference>
<dbReference type="Pfam" id="PF10647">
    <property type="entry name" value="Gmad1"/>
    <property type="match status" value="1"/>
</dbReference>
<dbReference type="Pfam" id="PF25976">
    <property type="entry name" value="LpqB_N"/>
    <property type="match status" value="1"/>
</dbReference>
<accession>A0A8J3FP16</accession>
<evidence type="ECO:0000259" key="3">
    <source>
        <dbReference type="Pfam" id="PF10646"/>
    </source>
</evidence>
<keyword evidence="2" id="KW-0732">Signal</keyword>
<evidence type="ECO:0000259" key="5">
    <source>
        <dbReference type="Pfam" id="PF25976"/>
    </source>
</evidence>
<dbReference type="PROSITE" id="PS51257">
    <property type="entry name" value="PROKAR_LIPOPROTEIN"/>
    <property type="match status" value="1"/>
</dbReference>
<dbReference type="Pfam" id="PF10646">
    <property type="entry name" value="Germane"/>
    <property type="match status" value="1"/>
</dbReference>
<feature type="domain" description="GerMN" evidence="3">
    <location>
        <begin position="182"/>
        <end position="283"/>
    </location>
</feature>
<feature type="domain" description="Lipoprotein LpqB C-terminal" evidence="4">
    <location>
        <begin position="331"/>
        <end position="528"/>
    </location>
</feature>
<name>A0A8J3FP16_9ACTN</name>
<feature type="region of interest" description="Disordered" evidence="1">
    <location>
        <begin position="586"/>
        <end position="605"/>
    </location>
</feature>
<evidence type="ECO:0000313" key="7">
    <source>
        <dbReference type="Proteomes" id="UP000656042"/>
    </source>
</evidence>
<dbReference type="RefSeq" id="WP_189078904.1">
    <property type="nucleotide sequence ID" value="NZ_BMMX01000006.1"/>
</dbReference>
<organism evidence="6 7">
    <name type="scientific">Mangrovihabitans endophyticus</name>
    <dbReference type="NCBI Taxonomy" id="1751298"/>
    <lineage>
        <taxon>Bacteria</taxon>
        <taxon>Bacillati</taxon>
        <taxon>Actinomycetota</taxon>
        <taxon>Actinomycetes</taxon>
        <taxon>Micromonosporales</taxon>
        <taxon>Micromonosporaceae</taxon>
        <taxon>Mangrovihabitans</taxon>
    </lineage>
</organism>
<dbReference type="InterPro" id="IPR059026">
    <property type="entry name" value="LpqB_N"/>
</dbReference>
<gene>
    <name evidence="6" type="ORF">GCM10012284_20500</name>
</gene>
<evidence type="ECO:0008006" key="8">
    <source>
        <dbReference type="Google" id="ProtNLM"/>
    </source>
</evidence>
<keyword evidence="7" id="KW-1185">Reference proteome</keyword>
<dbReference type="Proteomes" id="UP000656042">
    <property type="component" value="Unassembled WGS sequence"/>
</dbReference>
<evidence type="ECO:0000259" key="4">
    <source>
        <dbReference type="Pfam" id="PF10647"/>
    </source>
</evidence>
<dbReference type="InterPro" id="IPR019606">
    <property type="entry name" value="GerMN"/>
</dbReference>
<dbReference type="Gene3D" id="2.130.10.10">
    <property type="entry name" value="YVTN repeat-like/Quinoprotein amine dehydrogenase"/>
    <property type="match status" value="1"/>
</dbReference>
<reference evidence="6" key="2">
    <citation type="submission" date="2020-09" db="EMBL/GenBank/DDBJ databases">
        <authorList>
            <person name="Sun Q."/>
            <person name="Zhou Y."/>
        </authorList>
    </citation>
    <scope>NUCLEOTIDE SEQUENCE</scope>
    <source>
        <strain evidence="6">CGMCC 4.7299</strain>
    </source>
</reference>
<feature type="region of interest" description="Disordered" evidence="1">
    <location>
        <begin position="32"/>
        <end position="57"/>
    </location>
</feature>
<evidence type="ECO:0000313" key="6">
    <source>
        <dbReference type="EMBL" id="GGK86118.1"/>
    </source>
</evidence>
<feature type="signal peptide" evidence="2">
    <location>
        <begin position="1"/>
        <end position="18"/>
    </location>
</feature>
<proteinExistence type="predicted"/>